<sequence>MALPGVAAISVRGTSPLPPSMLPPDTQPLSTTSSSSSRSSSPGHFHWGDDLRLDQASGDIDPDPGFDAAAHRIMTLLVKGVLVDALGWEMRDIMLFGFGQGGSLALGIASRLRTPERVVDLEDGGAEMGMTTKGVVSIGGPLPGSMVPSLGGRRKSDTPVLVVQLDGNEVDRVRREFGDVRAVNWRSRDVSMPRNREEMFPLMKFFADQLNKPY</sequence>
<feature type="region of interest" description="Disordered" evidence="1">
    <location>
        <begin position="1"/>
        <end position="50"/>
    </location>
</feature>
<gene>
    <name evidence="2" type="ORF">ESCO_000579</name>
</gene>
<evidence type="ECO:0008006" key="4">
    <source>
        <dbReference type="Google" id="ProtNLM"/>
    </source>
</evidence>
<dbReference type="EMBL" id="LGSR01000020">
    <property type="protein sequence ID" value="KOS19759.1"/>
    <property type="molecule type" value="Genomic_DNA"/>
</dbReference>
<keyword evidence="3" id="KW-1185">Reference proteome</keyword>
<dbReference type="AlphaFoldDB" id="A0A0M9VUD0"/>
<name>A0A0M9VUD0_ESCWE</name>
<dbReference type="Gene3D" id="3.40.50.1820">
    <property type="entry name" value="alpha/beta hydrolase"/>
    <property type="match status" value="1"/>
</dbReference>
<accession>A0A0M9VUD0</accession>
<protein>
    <recommendedName>
        <fullName evidence="4">Phospholipase/carboxylesterase/thioesterase domain-containing protein</fullName>
    </recommendedName>
</protein>
<evidence type="ECO:0000313" key="2">
    <source>
        <dbReference type="EMBL" id="KOS19759.1"/>
    </source>
</evidence>
<comment type="caution">
    <text evidence="2">The sequence shown here is derived from an EMBL/GenBank/DDBJ whole genome shotgun (WGS) entry which is preliminary data.</text>
</comment>
<feature type="compositionally biased region" description="Low complexity" evidence="1">
    <location>
        <begin position="30"/>
        <end position="41"/>
    </location>
</feature>
<dbReference type="SUPFAM" id="SSF53474">
    <property type="entry name" value="alpha/beta-Hydrolases"/>
    <property type="match status" value="1"/>
</dbReference>
<evidence type="ECO:0000313" key="3">
    <source>
        <dbReference type="Proteomes" id="UP000053831"/>
    </source>
</evidence>
<dbReference type="OrthoDB" id="437457at2759"/>
<reference evidence="2 3" key="1">
    <citation type="submission" date="2015-07" db="EMBL/GenBank/DDBJ databases">
        <title>The genome of the fungus Escovopsis weberi, a specialized disease agent of ant agriculture.</title>
        <authorList>
            <person name="de Man T.J."/>
            <person name="Stajich J.E."/>
            <person name="Kubicek C.P."/>
            <person name="Chenthamara K."/>
            <person name="Atanasova L."/>
            <person name="Druzhinina I.S."/>
            <person name="Birnbaum S."/>
            <person name="Barribeau S.M."/>
            <person name="Teiling C."/>
            <person name="Suen G."/>
            <person name="Currie C."/>
            <person name="Gerardo N.M."/>
        </authorList>
    </citation>
    <scope>NUCLEOTIDE SEQUENCE [LARGE SCALE GENOMIC DNA]</scope>
</reference>
<dbReference type="InterPro" id="IPR029058">
    <property type="entry name" value="AB_hydrolase_fold"/>
</dbReference>
<dbReference type="STRING" id="150374.A0A0M9VUD0"/>
<dbReference type="Proteomes" id="UP000053831">
    <property type="component" value="Unassembled WGS sequence"/>
</dbReference>
<proteinExistence type="predicted"/>
<feature type="compositionally biased region" description="Pro residues" evidence="1">
    <location>
        <begin position="16"/>
        <end position="26"/>
    </location>
</feature>
<organism evidence="2 3">
    <name type="scientific">Escovopsis weberi</name>
    <dbReference type="NCBI Taxonomy" id="150374"/>
    <lineage>
        <taxon>Eukaryota</taxon>
        <taxon>Fungi</taxon>
        <taxon>Dikarya</taxon>
        <taxon>Ascomycota</taxon>
        <taxon>Pezizomycotina</taxon>
        <taxon>Sordariomycetes</taxon>
        <taxon>Hypocreomycetidae</taxon>
        <taxon>Hypocreales</taxon>
        <taxon>Hypocreaceae</taxon>
        <taxon>Escovopsis</taxon>
    </lineage>
</organism>
<evidence type="ECO:0000256" key="1">
    <source>
        <dbReference type="SAM" id="MobiDB-lite"/>
    </source>
</evidence>